<proteinExistence type="predicted"/>
<evidence type="ECO:0000256" key="1">
    <source>
        <dbReference type="SAM" id="SignalP"/>
    </source>
</evidence>
<feature type="chain" id="PRO_5020329322" evidence="1">
    <location>
        <begin position="20"/>
        <end position="118"/>
    </location>
</feature>
<keyword evidence="3" id="KW-1185">Reference proteome</keyword>
<reference evidence="2 3" key="1">
    <citation type="submission" date="2018-11" db="EMBL/GenBank/DDBJ databases">
        <title>Genome sequence and assembly of Colletotrichum spinosum.</title>
        <authorList>
            <person name="Gan P."/>
            <person name="Shirasu K."/>
        </authorList>
    </citation>
    <scope>NUCLEOTIDE SEQUENCE [LARGE SCALE GENOMIC DNA]</scope>
    <source>
        <strain evidence="2 3">CBS 515.97</strain>
    </source>
</reference>
<protein>
    <submittedName>
        <fullName evidence="2">Uncharacterized protein</fullName>
    </submittedName>
</protein>
<comment type="caution">
    <text evidence="2">The sequence shown here is derived from an EMBL/GenBank/DDBJ whole genome shotgun (WGS) entry which is preliminary data.</text>
</comment>
<keyword evidence="1" id="KW-0732">Signal</keyword>
<organism evidence="2 3">
    <name type="scientific">Colletotrichum spinosum</name>
    <dbReference type="NCBI Taxonomy" id="1347390"/>
    <lineage>
        <taxon>Eukaryota</taxon>
        <taxon>Fungi</taxon>
        <taxon>Dikarya</taxon>
        <taxon>Ascomycota</taxon>
        <taxon>Pezizomycotina</taxon>
        <taxon>Sordariomycetes</taxon>
        <taxon>Hypocreomycetidae</taxon>
        <taxon>Glomerellales</taxon>
        <taxon>Glomerellaceae</taxon>
        <taxon>Colletotrichum</taxon>
        <taxon>Colletotrichum orbiculare species complex</taxon>
    </lineage>
</organism>
<dbReference type="EMBL" id="QAPG01000033">
    <property type="protein sequence ID" value="TDZ36245.1"/>
    <property type="molecule type" value="Genomic_DNA"/>
</dbReference>
<dbReference type="AlphaFoldDB" id="A0A4R8QL17"/>
<feature type="signal peptide" evidence="1">
    <location>
        <begin position="1"/>
        <end position="19"/>
    </location>
</feature>
<name>A0A4R8QL17_9PEZI</name>
<evidence type="ECO:0000313" key="2">
    <source>
        <dbReference type="EMBL" id="TDZ36245.1"/>
    </source>
</evidence>
<sequence length="118" mass="12858">MQLTTVTSGLLALAATVGASPIMGYVKMFYDPYSDCSGDVFQPQGQQMAISPSSVDKCTKVFPGLNNVTYKRFSASGITPFFSFELYNDVECTQLATNETNVCVSNVKSYIPRRLDGN</sequence>
<accession>A0A4R8QL17</accession>
<evidence type="ECO:0000313" key="3">
    <source>
        <dbReference type="Proteomes" id="UP000295083"/>
    </source>
</evidence>
<dbReference type="Proteomes" id="UP000295083">
    <property type="component" value="Unassembled WGS sequence"/>
</dbReference>
<gene>
    <name evidence="2" type="ORF">C8035_v008068</name>
</gene>